<feature type="region of interest" description="Disordered" evidence="1">
    <location>
        <begin position="379"/>
        <end position="469"/>
    </location>
</feature>
<feature type="compositionally biased region" description="Basic residues" evidence="1">
    <location>
        <begin position="409"/>
        <end position="428"/>
    </location>
</feature>
<dbReference type="GO" id="GO:0005634">
    <property type="term" value="C:nucleus"/>
    <property type="evidence" value="ECO:0000266"/>
    <property type="project" value="RGD"/>
</dbReference>
<feature type="domain" description="Winged helix Storkhead-box1" evidence="2">
    <location>
        <begin position="108"/>
        <end position="186"/>
    </location>
</feature>
<feature type="compositionally biased region" description="Acidic residues" evidence="1">
    <location>
        <begin position="707"/>
        <end position="717"/>
    </location>
</feature>
<dbReference type="GO" id="GO:0006357">
    <property type="term" value="P:regulation of transcription by RNA polymerase II"/>
    <property type="evidence" value="ECO:0000266"/>
    <property type="project" value="RGD"/>
</dbReference>
<feature type="compositionally biased region" description="Basic and acidic residues" evidence="1">
    <location>
        <begin position="435"/>
        <end position="450"/>
    </location>
</feature>
<dbReference type="GeneID" id="294388"/>
<dbReference type="GeneTree" id="ENSGT00520000055589"/>
<dbReference type="GO" id="GO:1902882">
    <property type="term" value="P:regulation of response to oxidative stress"/>
    <property type="evidence" value="ECO:0000266"/>
    <property type="project" value="RGD"/>
</dbReference>
<reference evidence="3" key="2">
    <citation type="submission" date="2025-08" db="UniProtKB">
        <authorList>
            <consortium name="Ensembl"/>
        </authorList>
    </citation>
    <scope>IDENTIFICATION</scope>
    <source>
        <strain evidence="3">Brown Norway</strain>
    </source>
</reference>
<dbReference type="Pfam" id="PF10264">
    <property type="entry name" value="WHD_Storkhead"/>
    <property type="match status" value="1"/>
</dbReference>
<dbReference type="GO" id="GO:1900087">
    <property type="term" value="P:positive regulation of G1/S transition of mitotic cell cycle"/>
    <property type="evidence" value="ECO:0000266"/>
    <property type="project" value="RGD"/>
</dbReference>
<dbReference type="KEGG" id="rno:294388"/>
<dbReference type="InterPro" id="IPR040126">
    <property type="entry name" value="STOX1/2"/>
</dbReference>
<reference evidence="3" key="1">
    <citation type="submission" date="2024-01" db="EMBL/GenBank/DDBJ databases">
        <title>GRCr8: a new rat reference genome assembly contstructed from accurate long reads and long range scaffolding.</title>
        <authorList>
            <person name="Doris P.A."/>
            <person name="Kalbfleisch T."/>
            <person name="Li K."/>
            <person name="Howe K."/>
            <person name="Wood J."/>
        </authorList>
    </citation>
    <scope>NUCLEOTIDE SEQUENCE [LARGE SCALE GENOMIC DNA]</scope>
    <source>
        <strain evidence="3">Brown Norway</strain>
    </source>
</reference>
<dbReference type="GO" id="GO:0051897">
    <property type="term" value="P:positive regulation of phosphatidylinositol 3-kinase/protein kinase B signal transduction"/>
    <property type="evidence" value="ECO:0000266"/>
    <property type="project" value="RGD"/>
</dbReference>
<dbReference type="OMA" id="PHTYFIT"/>
<evidence type="ECO:0000313" key="5">
    <source>
        <dbReference type="RGD" id="1310622"/>
    </source>
</evidence>
<dbReference type="RGD" id="1310622">
    <property type="gene designation" value="Stox1"/>
</dbReference>
<dbReference type="GO" id="GO:0010821">
    <property type="term" value="P:regulation of mitochondrion organization"/>
    <property type="evidence" value="ECO:0000266"/>
    <property type="project" value="RGD"/>
</dbReference>
<dbReference type="GO" id="GO:0048839">
    <property type="term" value="P:inner ear development"/>
    <property type="evidence" value="ECO:0000266"/>
    <property type="project" value="RGD"/>
</dbReference>
<dbReference type="GO" id="GO:0005813">
    <property type="term" value="C:centrosome"/>
    <property type="evidence" value="ECO:0000266"/>
    <property type="project" value="RGD"/>
</dbReference>
<dbReference type="Proteomes" id="UP000002494">
    <property type="component" value="Chromosome 20"/>
</dbReference>
<keyword evidence="4" id="KW-1185">Reference proteome</keyword>
<name>A0A0G2K418_RAT</name>
<dbReference type="GO" id="GO:1904120">
    <property type="term" value="P:positive regulation of otic vesicle morphogenesis"/>
    <property type="evidence" value="ECO:0000266"/>
    <property type="project" value="RGD"/>
</dbReference>
<dbReference type="GO" id="GO:0005829">
    <property type="term" value="C:cytosol"/>
    <property type="evidence" value="ECO:0000266"/>
    <property type="project" value="RGD"/>
</dbReference>
<dbReference type="GO" id="GO:0071500">
    <property type="term" value="P:cellular response to nitrosative stress"/>
    <property type="evidence" value="ECO:0000266"/>
    <property type="project" value="RGD"/>
</dbReference>
<proteinExistence type="predicted"/>
<dbReference type="SMR" id="A0A0G2K418"/>
<reference evidence="3" key="3">
    <citation type="submission" date="2025-09" db="UniProtKB">
        <authorList>
            <consortium name="Ensembl"/>
        </authorList>
    </citation>
    <scope>IDENTIFICATION</scope>
    <source>
        <strain evidence="3">Brown Norway</strain>
    </source>
</reference>
<dbReference type="GO" id="GO:1901858">
    <property type="term" value="P:regulation of mitochondrial DNA metabolic process"/>
    <property type="evidence" value="ECO:0000266"/>
    <property type="project" value="RGD"/>
</dbReference>
<dbReference type="GO" id="GO:0045787">
    <property type="term" value="P:positive regulation of cell cycle"/>
    <property type="evidence" value="ECO:0000266"/>
    <property type="project" value="RGD"/>
</dbReference>
<protein>
    <submittedName>
        <fullName evidence="3">Storkhead box 1</fullName>
    </submittedName>
</protein>
<evidence type="ECO:0000313" key="3">
    <source>
        <dbReference type="Ensembl" id="ENSRNOP00000072868.2"/>
    </source>
</evidence>
<dbReference type="GO" id="GO:0010468">
    <property type="term" value="P:regulation of gene expression"/>
    <property type="evidence" value="ECO:0000266"/>
    <property type="project" value="RGD"/>
</dbReference>
<dbReference type="GO" id="GO:0010628">
    <property type="term" value="P:positive regulation of gene expression"/>
    <property type="evidence" value="ECO:0000266"/>
    <property type="project" value="RGD"/>
</dbReference>
<dbReference type="GO" id="GO:0001650">
    <property type="term" value="C:fibrillar center"/>
    <property type="evidence" value="ECO:0000266"/>
    <property type="project" value="RGD"/>
</dbReference>
<sequence length="978" mass="108218">MARPVQLAPGSLALVLSPREAGQAAGEPGGRALFRAFRRANARCFWNARLARAASRLAFLGWLRRGVLLVRAPQPCVQVLRDAWRRRALRPPRGFRITAVGDVFPVQMSLIAQRRFVPLAEVLCCVIADMNAGQVAVTQEALLEHLMKHYPGIAVPSPDILYSTLGTLIQQRKIYHTGEGYFIVTPNTYFITNTTMQGNKRALLSDEGCSGSTSGTYLVSVDSCAEPTQENEVPVSHCPSCQCYPDTSKHGSKDLMTTAEVSRKRQNGLDKPTVLTKNQVVSASEDTHICVSPKPSSYTKDKGKRFGFGFLWRSLSRKEKPKAGYHSFSAQFPPEEWPVRDEDSSNNIPRDVEHAIIKRINPVLTVDNLTRHTALMQKYEEQKKHNSQGTSTDVLPSRHKYSSKEATRRRQGQAAKPHKRSCSHKGRQKAWSQTRELEPGSPEQEKEKNPKVPAAQPAASTKSPSERVHHLHGRNPAVLGSHLIYKKQINNPFQGMHLRGHPASKGYIVQKTHKPSCIGPEEKPFRRAGFSGPSRVFDGEAQPPCLEHCRDKLEAETTHVAKAPIHPVSDDFRGGPGNYPPHRVLTSHSRCCSFRESTLRAAVYHEENKVLPEVLRKSWSDCDMFLGTKEKKQVLPAQRSSLDPDSSVYAEDKTVDKTVHQFQNLGLLDCPVGANRLRTHERQDGDSEKLSRKAFQIPEAEIVNMEEEGLSDSEQDEVALSQSDPGAGDDGGCSSLCLEDDFSETDDFCHTLPGYTQYSFAAGNSWNHLGRPTMTGRSLTDCNSKTHRLEPLGIERNHWYKATGSFSNARESPNPDLADNPGLNSEIPPGFNYEGEPVVAHVQTPAAAGQSLLERSIVREASLPVEILQDSPGDRGENPAVWRQSLPSQEMKKHFTDKLQLVKTSHVPALAHLEGTENSSMAGDSGIDSPRTQSLVSTNSAMLDGFKRQNFLQTGESVQKSQKLASNSLLRLTPAINV</sequence>
<dbReference type="InterPro" id="IPR019391">
    <property type="entry name" value="Storkhead-box_WHD"/>
</dbReference>
<gene>
    <name evidence="3 5" type="primary">Stox1</name>
</gene>
<dbReference type="AGR" id="RGD:1310622"/>
<dbReference type="AlphaFoldDB" id="A0A0G2K418"/>
<dbReference type="CTD" id="219736"/>
<dbReference type="GO" id="GO:0000977">
    <property type="term" value="F:RNA polymerase II transcription regulatory region sequence-specific DNA binding"/>
    <property type="evidence" value="ECO:0000266"/>
    <property type="project" value="RGD"/>
</dbReference>
<dbReference type="GO" id="GO:0005938">
    <property type="term" value="C:cell cortex"/>
    <property type="evidence" value="ECO:0000266"/>
    <property type="project" value="RGD"/>
</dbReference>
<dbReference type="Bgee" id="ENSRNOG00000023712">
    <property type="expression patterns" value="Expressed in testis and 3 other cell types or tissues"/>
</dbReference>
<dbReference type="VEuPathDB" id="HostDB:ENSRNOG00000023712"/>
<dbReference type="Ensembl" id="ENSRNOT00000080727.3">
    <property type="protein sequence ID" value="ENSRNOP00000072868.2"/>
    <property type="gene ID" value="ENSRNOG00000023712.8"/>
</dbReference>
<evidence type="ECO:0000256" key="1">
    <source>
        <dbReference type="SAM" id="MobiDB-lite"/>
    </source>
</evidence>
<dbReference type="GO" id="GO:0005737">
    <property type="term" value="C:cytoplasm"/>
    <property type="evidence" value="ECO:0000266"/>
    <property type="project" value="RGD"/>
</dbReference>
<dbReference type="GO" id="GO:0005654">
    <property type="term" value="C:nucleoplasm"/>
    <property type="evidence" value="ECO:0000266"/>
    <property type="project" value="RGD"/>
</dbReference>
<feature type="region of interest" description="Disordered" evidence="1">
    <location>
        <begin position="805"/>
        <end position="829"/>
    </location>
</feature>
<dbReference type="PANTHER" id="PTHR22437:SF1">
    <property type="entry name" value="STORKHEAD-BOX PROTEIN 1"/>
    <property type="match status" value="1"/>
</dbReference>
<dbReference type="GO" id="GO:0010629">
    <property type="term" value="P:negative regulation of gene expression"/>
    <property type="evidence" value="ECO:0000266"/>
    <property type="project" value="RGD"/>
</dbReference>
<dbReference type="GO" id="GO:0010971">
    <property type="term" value="P:positive regulation of G2/M transition of mitotic cell cycle"/>
    <property type="evidence" value="ECO:0000266"/>
    <property type="project" value="RGD"/>
</dbReference>
<evidence type="ECO:0000259" key="2">
    <source>
        <dbReference type="Pfam" id="PF10264"/>
    </source>
</evidence>
<dbReference type="FunCoup" id="A0A0G2K418">
    <property type="interactions" value="670"/>
</dbReference>
<dbReference type="ExpressionAtlas" id="A0A0G2K418">
    <property type="expression patterns" value="baseline and differential"/>
</dbReference>
<organism evidence="3 4">
    <name type="scientific">Rattus norvegicus</name>
    <name type="common">Rat</name>
    <dbReference type="NCBI Taxonomy" id="10116"/>
    <lineage>
        <taxon>Eukaryota</taxon>
        <taxon>Metazoa</taxon>
        <taxon>Chordata</taxon>
        <taxon>Craniata</taxon>
        <taxon>Vertebrata</taxon>
        <taxon>Euteleostomi</taxon>
        <taxon>Mammalia</taxon>
        <taxon>Eutheria</taxon>
        <taxon>Euarchontoglires</taxon>
        <taxon>Glires</taxon>
        <taxon>Rodentia</taxon>
        <taxon>Myomorpha</taxon>
        <taxon>Muroidea</taxon>
        <taxon>Muridae</taxon>
        <taxon>Murinae</taxon>
        <taxon>Rattus</taxon>
    </lineage>
</organism>
<feature type="region of interest" description="Disordered" evidence="1">
    <location>
        <begin position="707"/>
        <end position="731"/>
    </location>
</feature>
<dbReference type="GO" id="GO:0007346">
    <property type="term" value="P:regulation of mitotic cell cycle"/>
    <property type="evidence" value="ECO:0000266"/>
    <property type="project" value="RGD"/>
</dbReference>
<feature type="region of interest" description="Disordered" evidence="1">
    <location>
        <begin position="868"/>
        <end position="887"/>
    </location>
</feature>
<evidence type="ECO:0000313" key="4">
    <source>
        <dbReference type="Proteomes" id="UP000002494"/>
    </source>
</evidence>
<dbReference type="OrthoDB" id="10020110at2759"/>
<dbReference type="PANTHER" id="PTHR22437">
    <property type="entry name" value="WINGED HELIX DOMAIN-CONTAINING PROTEIN"/>
    <property type="match status" value="1"/>
</dbReference>
<dbReference type="RefSeq" id="NP_001178649.1">
    <property type="nucleotide sequence ID" value="NM_001191720.2"/>
</dbReference>
<accession>A0A0G2K418</accession>
<dbReference type="GO" id="GO:0051881">
    <property type="term" value="P:regulation of mitochondrial membrane potential"/>
    <property type="evidence" value="ECO:0000266"/>
    <property type="project" value="RGD"/>
</dbReference>